<dbReference type="InterPro" id="IPR001708">
    <property type="entry name" value="YidC/ALB3/OXA1/COX18"/>
</dbReference>
<dbReference type="GO" id="GO:0015031">
    <property type="term" value="P:protein transport"/>
    <property type="evidence" value="ECO:0007669"/>
    <property type="project" value="UniProtKB-KW"/>
</dbReference>
<keyword evidence="5 13" id="KW-1003">Cell membrane</keyword>
<keyword evidence="9 13" id="KW-0472">Membrane</keyword>
<reference evidence="17 18" key="1">
    <citation type="journal article" date="2014" name="Genome Announc.">
        <title>Draft genome sequences of six enterohepatic helicobacter species isolated from humans and one from rhesus macaques.</title>
        <authorList>
            <person name="Shen Z."/>
            <person name="Sheh A."/>
            <person name="Young S.K."/>
            <person name="Abouelliel A."/>
            <person name="Ward D.V."/>
            <person name="Earl A.M."/>
            <person name="Fox J.G."/>
        </authorList>
    </citation>
    <scope>NUCLEOTIDE SEQUENCE [LARGE SCALE GENOMIC DNA]</scope>
    <source>
        <strain evidence="17 18">MIT 99-5501</strain>
    </source>
</reference>
<dbReference type="Gene3D" id="2.70.98.90">
    <property type="match status" value="1"/>
</dbReference>
<feature type="transmembrane region" description="Helical" evidence="13">
    <location>
        <begin position="443"/>
        <end position="464"/>
    </location>
</feature>
<evidence type="ECO:0000313" key="17">
    <source>
        <dbReference type="EMBL" id="ETD25217.1"/>
    </source>
</evidence>
<evidence type="ECO:0000313" key="18">
    <source>
        <dbReference type="Proteomes" id="UP000018731"/>
    </source>
</evidence>
<dbReference type="Pfam" id="PF14849">
    <property type="entry name" value="YidC_periplas"/>
    <property type="match status" value="1"/>
</dbReference>
<comment type="similarity">
    <text evidence="2 13">Belongs to the OXA1/ALB3/YidC family. Type 1 subfamily.</text>
</comment>
<evidence type="ECO:0000256" key="3">
    <source>
        <dbReference type="ARBA" id="ARBA00015325"/>
    </source>
</evidence>
<evidence type="ECO:0000256" key="1">
    <source>
        <dbReference type="ARBA" id="ARBA00004429"/>
    </source>
</evidence>
<dbReference type="InterPro" id="IPR038221">
    <property type="entry name" value="YidC_periplasmic_sf"/>
</dbReference>
<comment type="caution">
    <text evidence="17">The sequence shown here is derived from an EMBL/GenBank/DDBJ whole genome shotgun (WGS) entry which is preliminary data.</text>
</comment>
<dbReference type="InterPro" id="IPR019998">
    <property type="entry name" value="Membr_insert_YidC"/>
</dbReference>
<dbReference type="PRINTS" id="PR01900">
    <property type="entry name" value="YIDCPROTEIN"/>
</dbReference>
<feature type="transmembrane region" description="Helical" evidence="13">
    <location>
        <begin position="513"/>
        <end position="538"/>
    </location>
</feature>
<dbReference type="RefSeq" id="WP_023927276.1">
    <property type="nucleotide sequence ID" value="NZ_KI669454.1"/>
</dbReference>
<organism evidence="17 18">
    <name type="scientific">Helicobacter macacae MIT 99-5501</name>
    <dbReference type="NCBI Taxonomy" id="1357400"/>
    <lineage>
        <taxon>Bacteria</taxon>
        <taxon>Pseudomonadati</taxon>
        <taxon>Campylobacterota</taxon>
        <taxon>Epsilonproteobacteria</taxon>
        <taxon>Campylobacterales</taxon>
        <taxon>Helicobacteraceae</taxon>
        <taxon>Helicobacter</taxon>
    </lineage>
</organism>
<dbReference type="InterPro" id="IPR028053">
    <property type="entry name" value="Membr_insert_YidC_N"/>
</dbReference>
<keyword evidence="7 13" id="KW-0653">Protein transport</keyword>
<dbReference type="HOGENOM" id="CLU_016535_3_1_7"/>
<dbReference type="NCBIfam" id="TIGR03593">
    <property type="entry name" value="yidC_nterm"/>
    <property type="match status" value="1"/>
</dbReference>
<name>V8CDN2_9HELI</name>
<keyword evidence="18" id="KW-1185">Reference proteome</keyword>
<dbReference type="InterPro" id="IPR028055">
    <property type="entry name" value="YidC/Oxa/ALB_C"/>
</dbReference>
<dbReference type="NCBIfam" id="TIGR03592">
    <property type="entry name" value="yidC_oxa1_cterm"/>
    <property type="match status" value="1"/>
</dbReference>
<feature type="region of interest" description="Disordered" evidence="14">
    <location>
        <begin position="38"/>
        <end position="82"/>
    </location>
</feature>
<feature type="transmembrane region" description="Helical" evidence="13">
    <location>
        <begin position="347"/>
        <end position="368"/>
    </location>
</feature>
<evidence type="ECO:0000256" key="13">
    <source>
        <dbReference type="HAMAP-Rule" id="MF_01810"/>
    </source>
</evidence>
<dbReference type="AlphaFoldDB" id="V8CDN2"/>
<dbReference type="Proteomes" id="UP000018731">
    <property type="component" value="Unassembled WGS sequence"/>
</dbReference>
<dbReference type="eggNOG" id="COG0706">
    <property type="taxonomic scope" value="Bacteria"/>
</dbReference>
<gene>
    <name evidence="13" type="primary">yidC</name>
    <name evidence="17" type="ORF">HMPREF2086_00552</name>
</gene>
<proteinExistence type="inferred from homology"/>
<sequence>MRKDDMNSRVLLAVLISFVFIIVYSLLFQDPQKQKSQSATTQSTTQSSVQTNQTNIANQPSTNPTPNQTNTAQTSPQATAPATKREIISTIVSSGVEVEIDDLGRIAQVYLKDKKFIAPKQEGIFTHLGRLLGFASSPNQPLQKLPLLSPNAVFPLEMRFLDASLNAQATQTPYTASLQNISLDSTQNQILTLTQKLPTLTITKTIEFIYDEDGLKYKLDIALSEPKVYFLSSGSRPIADDDGYAFHGVVLKQGGLKGVIEKIEDKDAKVAGENFSQVPFVSASDRYFTTLLFTRDENGLSVQVLGTSDTKNPIPYITLDSNTSLDGYVGPKDYRDLAKIYPVLTDVVEYGLITFFAKPVFLLLDWLYSLLGNWGWAIIGVTLVVRIILFPLSYKGVMSMQKLKDLTPKMKEIQEQYKGDPQKMQAQLMQLYKKHGANPLGGCLPLLLQIPVFFAIYRVLYNAVELKNSEWIFWIHDLSVMDPYFILPILMGISMYIQQVLTPNTLDPMQARIFKLLPVIFTIFLITFPAGLVLYWTVNNIFAIIMQIAINKIIDKQREKAILEHKEHKHTPQNPKGESK</sequence>
<dbReference type="HAMAP" id="MF_01810">
    <property type="entry name" value="YidC_type1"/>
    <property type="match status" value="1"/>
</dbReference>
<feature type="domain" description="Membrane insertase YidC/Oxa/ALB C-terminal" evidence="15">
    <location>
        <begin position="374"/>
        <end position="552"/>
    </location>
</feature>
<evidence type="ECO:0000259" key="15">
    <source>
        <dbReference type="Pfam" id="PF02096"/>
    </source>
</evidence>
<keyword evidence="4 13" id="KW-0813">Transport</keyword>
<evidence type="ECO:0000256" key="11">
    <source>
        <dbReference type="ARBA" id="ARBA00033245"/>
    </source>
</evidence>
<dbReference type="PANTHER" id="PTHR12428">
    <property type="entry name" value="OXA1"/>
    <property type="match status" value="1"/>
</dbReference>
<dbReference type="NCBIfam" id="NF002357">
    <property type="entry name" value="PRK01318.2-4"/>
    <property type="match status" value="1"/>
</dbReference>
<dbReference type="STRING" id="1357400.HMPREF2086_00552"/>
<evidence type="ECO:0000256" key="6">
    <source>
        <dbReference type="ARBA" id="ARBA00022692"/>
    </source>
</evidence>
<evidence type="ECO:0000259" key="16">
    <source>
        <dbReference type="Pfam" id="PF14849"/>
    </source>
</evidence>
<keyword evidence="8 13" id="KW-1133">Transmembrane helix</keyword>
<dbReference type="CDD" id="cd19960">
    <property type="entry name" value="YidC_peri"/>
    <property type="match status" value="1"/>
</dbReference>
<dbReference type="GO" id="GO:0032977">
    <property type="term" value="F:membrane insertase activity"/>
    <property type="evidence" value="ECO:0007669"/>
    <property type="project" value="InterPro"/>
</dbReference>
<evidence type="ECO:0000256" key="4">
    <source>
        <dbReference type="ARBA" id="ARBA00022448"/>
    </source>
</evidence>
<keyword evidence="6 13" id="KW-0812">Transmembrane</keyword>
<evidence type="ECO:0000256" key="7">
    <source>
        <dbReference type="ARBA" id="ARBA00022927"/>
    </source>
</evidence>
<dbReference type="EMBL" id="AZJI01000001">
    <property type="protein sequence ID" value="ETD25217.1"/>
    <property type="molecule type" value="Genomic_DNA"/>
</dbReference>
<protein>
    <recommendedName>
        <fullName evidence="3 13">Membrane protein insertase YidC</fullName>
    </recommendedName>
    <alternativeName>
        <fullName evidence="12 13">Foldase YidC</fullName>
    </alternativeName>
    <alternativeName>
        <fullName evidence="11 13">Membrane integrase YidC</fullName>
    </alternativeName>
    <alternativeName>
        <fullName evidence="13">Membrane protein YidC</fullName>
    </alternativeName>
</protein>
<comment type="subunit">
    <text evidence="13">Interacts with the Sec translocase complex via SecD. Specifically interacts with transmembrane segments of nascent integral membrane proteins during membrane integration.</text>
</comment>
<feature type="domain" description="Membrane insertase YidC N-terminal" evidence="16">
    <location>
        <begin position="137"/>
        <end position="362"/>
    </location>
</feature>
<dbReference type="OrthoDB" id="9780552at2"/>
<keyword evidence="10 13" id="KW-0143">Chaperone</keyword>
<dbReference type="InterPro" id="IPR047196">
    <property type="entry name" value="YidC_ALB_C"/>
</dbReference>
<evidence type="ECO:0000256" key="10">
    <source>
        <dbReference type="ARBA" id="ARBA00023186"/>
    </source>
</evidence>
<comment type="function">
    <text evidence="13">Required for the insertion and/or proper folding and/or complex formation of integral membrane proteins into the membrane. Involved in integration of membrane proteins that insert both dependently and independently of the Sec translocase complex, as well as at least some lipoproteins. Aids folding of multispanning membrane proteins.</text>
</comment>
<comment type="subcellular location">
    <subcellularLocation>
        <location evidence="1">Cell inner membrane</location>
        <topology evidence="1">Multi-pass membrane protein</topology>
    </subcellularLocation>
    <subcellularLocation>
        <location evidence="13">Cell membrane</location>
        <topology evidence="13">Multi-pass membrane protein</topology>
    </subcellularLocation>
</comment>
<evidence type="ECO:0000256" key="14">
    <source>
        <dbReference type="SAM" id="MobiDB-lite"/>
    </source>
</evidence>
<evidence type="ECO:0000256" key="5">
    <source>
        <dbReference type="ARBA" id="ARBA00022475"/>
    </source>
</evidence>
<evidence type="ECO:0000256" key="8">
    <source>
        <dbReference type="ARBA" id="ARBA00022989"/>
    </source>
</evidence>
<evidence type="ECO:0000256" key="9">
    <source>
        <dbReference type="ARBA" id="ARBA00023136"/>
    </source>
</evidence>
<dbReference type="GO" id="GO:0005886">
    <property type="term" value="C:plasma membrane"/>
    <property type="evidence" value="ECO:0007669"/>
    <property type="project" value="UniProtKB-SubCell"/>
</dbReference>
<dbReference type="PATRIC" id="fig|1357400.3.peg.762"/>
<dbReference type="Pfam" id="PF02096">
    <property type="entry name" value="60KD_IMP"/>
    <property type="match status" value="1"/>
</dbReference>
<feature type="transmembrane region" description="Helical" evidence="13">
    <location>
        <begin position="374"/>
        <end position="394"/>
    </location>
</feature>
<dbReference type="PANTHER" id="PTHR12428:SF65">
    <property type="entry name" value="CYTOCHROME C OXIDASE ASSEMBLY PROTEIN COX18, MITOCHONDRIAL"/>
    <property type="match status" value="1"/>
</dbReference>
<evidence type="ECO:0000256" key="2">
    <source>
        <dbReference type="ARBA" id="ARBA00010527"/>
    </source>
</evidence>
<evidence type="ECO:0000256" key="12">
    <source>
        <dbReference type="ARBA" id="ARBA00033342"/>
    </source>
</evidence>
<dbReference type="GO" id="GO:0051205">
    <property type="term" value="P:protein insertion into membrane"/>
    <property type="evidence" value="ECO:0007669"/>
    <property type="project" value="TreeGrafter"/>
</dbReference>
<dbReference type="PRINTS" id="PR00701">
    <property type="entry name" value="60KDINNERMP"/>
</dbReference>
<feature type="transmembrane region" description="Helical" evidence="13">
    <location>
        <begin position="6"/>
        <end position="27"/>
    </location>
</feature>
<feature type="transmembrane region" description="Helical" evidence="13">
    <location>
        <begin position="484"/>
        <end position="501"/>
    </location>
</feature>
<accession>V8CDN2</accession>
<dbReference type="CDD" id="cd20070">
    <property type="entry name" value="5TM_YidC_Alb3"/>
    <property type="match status" value="1"/>
</dbReference>